<dbReference type="KEGG" id="pspc:Strain318_002146"/>
<dbReference type="EMBL" id="CP130612">
    <property type="protein sequence ID" value="WKW12837.1"/>
    <property type="molecule type" value="Genomic_DNA"/>
</dbReference>
<dbReference type="PROSITE" id="PS50943">
    <property type="entry name" value="HTH_CROC1"/>
    <property type="match status" value="1"/>
</dbReference>
<protein>
    <submittedName>
        <fullName evidence="2">Helix-turn-helix transcriptional regulator</fullName>
    </submittedName>
</protein>
<dbReference type="SUPFAM" id="SSF47413">
    <property type="entry name" value="lambda repressor-like DNA-binding domains"/>
    <property type="match status" value="1"/>
</dbReference>
<accession>A0AA49K125</accession>
<evidence type="ECO:0000313" key="3">
    <source>
        <dbReference type="EMBL" id="WKW15744.1"/>
    </source>
</evidence>
<dbReference type="InterPro" id="IPR001387">
    <property type="entry name" value="Cro/C1-type_HTH"/>
</dbReference>
<feature type="domain" description="HTH cro/C1-type" evidence="1">
    <location>
        <begin position="43"/>
        <end position="85"/>
    </location>
</feature>
<dbReference type="InterPro" id="IPR010982">
    <property type="entry name" value="Lambda_DNA-bd_dom_sf"/>
</dbReference>
<proteinExistence type="predicted"/>
<organism evidence="2">
    <name type="scientific">Pseudogemmatithrix spongiicola</name>
    <dbReference type="NCBI Taxonomy" id="3062599"/>
    <lineage>
        <taxon>Bacteria</taxon>
        <taxon>Pseudomonadati</taxon>
        <taxon>Gemmatimonadota</taxon>
        <taxon>Gemmatimonadia</taxon>
        <taxon>Gemmatimonadales</taxon>
        <taxon>Gemmatimonadaceae</taxon>
        <taxon>Pseudogemmatithrix</taxon>
    </lineage>
</organism>
<dbReference type="RefSeq" id="WP_367885712.1">
    <property type="nucleotide sequence ID" value="NZ_CP130612.1"/>
</dbReference>
<dbReference type="Proteomes" id="UP001229955">
    <property type="component" value="Chromosome"/>
</dbReference>
<dbReference type="EMBL" id="CP130613">
    <property type="protein sequence ID" value="WKW15744.1"/>
    <property type="molecule type" value="Genomic_DNA"/>
</dbReference>
<dbReference type="Pfam" id="PF01381">
    <property type="entry name" value="HTH_3"/>
    <property type="match status" value="1"/>
</dbReference>
<evidence type="ECO:0000313" key="4">
    <source>
        <dbReference type="Proteomes" id="UP001229955"/>
    </source>
</evidence>
<dbReference type="CDD" id="cd00093">
    <property type="entry name" value="HTH_XRE"/>
    <property type="match status" value="1"/>
</dbReference>
<dbReference type="AlphaFoldDB" id="A0AA49Q5E5"/>
<dbReference type="SMART" id="SM00530">
    <property type="entry name" value="HTH_XRE"/>
    <property type="match status" value="1"/>
</dbReference>
<keyword evidence="4" id="KW-1185">Reference proteome</keyword>
<reference evidence="2" key="1">
    <citation type="submission" date="2023-07" db="EMBL/GenBank/DDBJ databases">
        <authorList>
            <person name="Haufschild T."/>
            <person name="Kallscheuer N."/>
            <person name="Hammer J."/>
            <person name="Kohn T."/>
            <person name="Kabuu M."/>
            <person name="Jogler M."/>
            <person name="Wohfarth N."/>
            <person name="Heuer A."/>
            <person name="Rohde M."/>
            <person name="van Teeseling M.C.F."/>
            <person name="Jogler C."/>
        </authorList>
    </citation>
    <scope>NUCLEOTIDE SEQUENCE</scope>
    <source>
        <strain evidence="2">Strain 138</strain>
        <strain evidence="3">Strain 318</strain>
    </source>
</reference>
<accession>A0AA49Q5E5</accession>
<evidence type="ECO:0000259" key="1">
    <source>
        <dbReference type="PROSITE" id="PS50943"/>
    </source>
</evidence>
<dbReference type="Gene3D" id="1.10.260.40">
    <property type="entry name" value="lambda repressor-like DNA-binding domains"/>
    <property type="match status" value="1"/>
</dbReference>
<sequence length="114" mass="12332">MRKEKRQRLEAAGWKVGTAQDFLGLTDEEATLVAVRAELARVLKEARVERHWTQAQLASALGSSQSRVAKMEAADKSVSIDLLVRSLIVSGASGTKIGEAFATVGRKRPARKSA</sequence>
<evidence type="ECO:0000313" key="2">
    <source>
        <dbReference type="EMBL" id="WKW12837.1"/>
    </source>
</evidence>
<name>A0AA49Q5E5_9BACT</name>
<dbReference type="GO" id="GO:0003677">
    <property type="term" value="F:DNA binding"/>
    <property type="evidence" value="ECO:0007669"/>
    <property type="project" value="InterPro"/>
</dbReference>
<gene>
    <name evidence="2" type="ORF">Strain138_002147</name>
    <name evidence="3" type="ORF">Strain318_002146</name>
</gene>